<evidence type="ECO:0000256" key="4">
    <source>
        <dbReference type="ARBA" id="ARBA00022801"/>
    </source>
</evidence>
<comment type="caution">
    <text evidence="9">The sequence shown here is derived from an EMBL/GenBank/DDBJ whole genome shotgun (WGS) entry which is preliminary data.</text>
</comment>
<dbReference type="EMBL" id="DVHB01000110">
    <property type="protein sequence ID" value="HIR39987.1"/>
    <property type="molecule type" value="Genomic_DNA"/>
</dbReference>
<dbReference type="GO" id="GO:0016787">
    <property type="term" value="F:hydrolase activity"/>
    <property type="evidence" value="ECO:0007669"/>
    <property type="project" value="UniProtKB-KW"/>
</dbReference>
<keyword evidence="6 7" id="KW-0472">Membrane</keyword>
<sequence>MELEILNRVHEVFHDITWLNYAMKYISMLAAHGEISIACCAILLIFKRTRRCGLAMAVALVVDFVVVNLILKNAVGRERPWTHEELGWAEDFYAQYGIELSRDYCFPSGHTAVTFCAAAVLVIFYRAKAIPAVFVALLIGFSRIYLCEHYVSDVAAGIIIGSLCGVAGYYIYRAVERAVLRAYDKNRYRLKARAFRTRLPKRYRENIFY</sequence>
<dbReference type="SUPFAM" id="SSF48317">
    <property type="entry name" value="Acid phosphatase/Vanadium-dependent haloperoxidase"/>
    <property type="match status" value="1"/>
</dbReference>
<dbReference type="InterPro" id="IPR000326">
    <property type="entry name" value="PAP2/HPO"/>
</dbReference>
<evidence type="ECO:0000256" key="2">
    <source>
        <dbReference type="ARBA" id="ARBA00022475"/>
    </source>
</evidence>
<evidence type="ECO:0000256" key="5">
    <source>
        <dbReference type="ARBA" id="ARBA00022989"/>
    </source>
</evidence>
<dbReference type="GO" id="GO:0005886">
    <property type="term" value="C:plasma membrane"/>
    <property type="evidence" value="ECO:0007669"/>
    <property type="project" value="UniProtKB-SubCell"/>
</dbReference>
<dbReference type="InterPro" id="IPR036938">
    <property type="entry name" value="PAP2/HPO_sf"/>
</dbReference>
<comment type="subcellular location">
    <subcellularLocation>
        <location evidence="1">Cell membrane</location>
        <topology evidence="1">Multi-pass membrane protein</topology>
    </subcellularLocation>
</comment>
<feature type="transmembrane region" description="Helical" evidence="7">
    <location>
        <begin position="152"/>
        <end position="172"/>
    </location>
</feature>
<dbReference type="PANTHER" id="PTHR14969">
    <property type="entry name" value="SPHINGOSINE-1-PHOSPHATE PHOSPHOHYDROLASE"/>
    <property type="match status" value="1"/>
</dbReference>
<feature type="transmembrane region" description="Helical" evidence="7">
    <location>
        <begin position="129"/>
        <end position="146"/>
    </location>
</feature>
<keyword evidence="5 7" id="KW-1133">Transmembrane helix</keyword>
<feature type="transmembrane region" description="Helical" evidence="7">
    <location>
        <begin position="53"/>
        <end position="71"/>
    </location>
</feature>
<protein>
    <submittedName>
        <fullName evidence="9">Phosphatase PAP2 family protein</fullName>
    </submittedName>
</protein>
<evidence type="ECO:0000313" key="10">
    <source>
        <dbReference type="Proteomes" id="UP000824179"/>
    </source>
</evidence>
<proteinExistence type="predicted"/>
<reference evidence="9" key="2">
    <citation type="journal article" date="2021" name="PeerJ">
        <title>Extensive microbial diversity within the chicken gut microbiome revealed by metagenomics and culture.</title>
        <authorList>
            <person name="Gilroy R."/>
            <person name="Ravi A."/>
            <person name="Getino M."/>
            <person name="Pursley I."/>
            <person name="Horton D.L."/>
            <person name="Alikhan N.F."/>
            <person name="Baker D."/>
            <person name="Gharbi K."/>
            <person name="Hall N."/>
            <person name="Watson M."/>
            <person name="Adriaenssens E.M."/>
            <person name="Foster-Nyarko E."/>
            <person name="Jarju S."/>
            <person name="Secka A."/>
            <person name="Antonio M."/>
            <person name="Oren A."/>
            <person name="Chaudhuri R.R."/>
            <person name="La Ragione R."/>
            <person name="Hildebrand F."/>
            <person name="Pallen M.J."/>
        </authorList>
    </citation>
    <scope>NUCLEOTIDE SEQUENCE</scope>
    <source>
        <strain evidence="9">ChiW25-3613</strain>
    </source>
</reference>
<dbReference type="Proteomes" id="UP000824179">
    <property type="component" value="Unassembled WGS sequence"/>
</dbReference>
<feature type="domain" description="Phosphatidic acid phosphatase type 2/haloperoxidase" evidence="8">
    <location>
        <begin position="52"/>
        <end position="169"/>
    </location>
</feature>
<dbReference type="SMART" id="SM00014">
    <property type="entry name" value="acidPPc"/>
    <property type="match status" value="1"/>
</dbReference>
<keyword evidence="3 7" id="KW-0812">Transmembrane</keyword>
<gene>
    <name evidence="9" type="ORF">IAB90_06365</name>
</gene>
<dbReference type="Pfam" id="PF01569">
    <property type="entry name" value="PAP2"/>
    <property type="match status" value="1"/>
</dbReference>
<accession>A0A9D1AGX4</accession>
<evidence type="ECO:0000256" key="3">
    <source>
        <dbReference type="ARBA" id="ARBA00022692"/>
    </source>
</evidence>
<evidence type="ECO:0000256" key="6">
    <source>
        <dbReference type="ARBA" id="ARBA00023136"/>
    </source>
</evidence>
<reference evidence="9" key="1">
    <citation type="submission" date="2020-10" db="EMBL/GenBank/DDBJ databases">
        <authorList>
            <person name="Gilroy R."/>
        </authorList>
    </citation>
    <scope>NUCLEOTIDE SEQUENCE</scope>
    <source>
        <strain evidence="9">ChiW25-3613</strain>
    </source>
</reference>
<organism evidence="9 10">
    <name type="scientific">Candidatus Coproplasma stercoripullorum</name>
    <dbReference type="NCBI Taxonomy" id="2840751"/>
    <lineage>
        <taxon>Bacteria</taxon>
        <taxon>Bacillati</taxon>
        <taxon>Bacillota</taxon>
        <taxon>Clostridia</taxon>
        <taxon>Eubacteriales</taxon>
        <taxon>Candidatus Coproplasma</taxon>
    </lineage>
</organism>
<keyword evidence="2" id="KW-1003">Cell membrane</keyword>
<evidence type="ECO:0000256" key="1">
    <source>
        <dbReference type="ARBA" id="ARBA00004651"/>
    </source>
</evidence>
<evidence type="ECO:0000256" key="7">
    <source>
        <dbReference type="SAM" id="Phobius"/>
    </source>
</evidence>
<dbReference type="Gene3D" id="1.20.144.10">
    <property type="entry name" value="Phosphatidic acid phosphatase type 2/haloperoxidase"/>
    <property type="match status" value="1"/>
</dbReference>
<evidence type="ECO:0000313" key="9">
    <source>
        <dbReference type="EMBL" id="HIR39987.1"/>
    </source>
</evidence>
<name>A0A9D1AGX4_9FIRM</name>
<dbReference type="AlphaFoldDB" id="A0A9D1AGX4"/>
<dbReference type="PANTHER" id="PTHR14969:SF62">
    <property type="entry name" value="DECAPRENYLPHOSPHORYL-5-PHOSPHORIBOSE PHOSPHATASE RV3807C-RELATED"/>
    <property type="match status" value="1"/>
</dbReference>
<evidence type="ECO:0000259" key="8">
    <source>
        <dbReference type="SMART" id="SM00014"/>
    </source>
</evidence>
<feature type="transmembrane region" description="Helical" evidence="7">
    <location>
        <begin position="106"/>
        <end position="124"/>
    </location>
</feature>
<keyword evidence="4" id="KW-0378">Hydrolase</keyword>
<feature type="transmembrane region" description="Helical" evidence="7">
    <location>
        <begin position="25"/>
        <end position="46"/>
    </location>
</feature>
<dbReference type="CDD" id="cd01610">
    <property type="entry name" value="PAP2_like"/>
    <property type="match status" value="1"/>
</dbReference>